<dbReference type="HOGENOM" id="CLU_2867707_0_0_1"/>
<evidence type="ECO:0000313" key="1">
    <source>
        <dbReference type="EMBL" id="EXA45395.1"/>
    </source>
</evidence>
<sequence>MAVGGEVAPAPDGPICCLSGPITPNFTLVDEKVKEENQANSYMVESFYTLTVATNILFALGDER</sequence>
<protein>
    <submittedName>
        <fullName evidence="1">Uncharacterized protein</fullName>
    </submittedName>
</protein>
<reference evidence="1" key="2">
    <citation type="submission" date="2012-05" db="EMBL/GenBank/DDBJ databases">
        <title>Annotation of the Genome Sequence of Fusarium oxysporum HDV247.</title>
        <authorList>
            <consortium name="The Broad Institute Genomics Platform"/>
            <person name="Ma L.-J."/>
            <person name="Corby-Kistler H."/>
            <person name="Broz K."/>
            <person name="Gale L.R."/>
            <person name="Jonkers W."/>
            <person name="O'Donnell K."/>
            <person name="Ploetz R."/>
            <person name="Steinberg C."/>
            <person name="Schwartz D.C."/>
            <person name="VanEtten H."/>
            <person name="Zhou S."/>
            <person name="Young S.K."/>
            <person name="Zeng Q."/>
            <person name="Gargeya S."/>
            <person name="Fitzgerald M."/>
            <person name="Abouelleil A."/>
            <person name="Alvarado L."/>
            <person name="Chapman S.B."/>
            <person name="Gainer-Dewar J."/>
            <person name="Goldberg J."/>
            <person name="Griggs A."/>
            <person name="Gujja S."/>
            <person name="Hansen M."/>
            <person name="Howarth C."/>
            <person name="Imamovic A."/>
            <person name="Ireland A."/>
            <person name="Larimer J."/>
            <person name="McCowan C."/>
            <person name="Murphy C."/>
            <person name="Pearson M."/>
            <person name="Poon T.W."/>
            <person name="Priest M."/>
            <person name="Roberts A."/>
            <person name="Saif S."/>
            <person name="Shea T."/>
            <person name="Sykes S."/>
            <person name="Wortman J."/>
            <person name="Nusbaum C."/>
            <person name="Birren B."/>
        </authorList>
    </citation>
    <scope>NUCLEOTIDE SEQUENCE</scope>
    <source>
        <strain evidence="1">HDV247</strain>
    </source>
</reference>
<dbReference type="Proteomes" id="UP000030751">
    <property type="component" value="Unassembled WGS sequence"/>
</dbReference>
<dbReference type="AlphaFoldDB" id="W9Q0I9"/>
<gene>
    <name evidence="1" type="ORF">FOVG_06450</name>
</gene>
<proteinExistence type="predicted"/>
<accession>W9Q0I9</accession>
<name>W9Q0I9_FUSOX</name>
<organism evidence="1">
    <name type="scientific">Fusarium oxysporum f. sp. pisi HDV247</name>
    <dbReference type="NCBI Taxonomy" id="1080344"/>
    <lineage>
        <taxon>Eukaryota</taxon>
        <taxon>Fungi</taxon>
        <taxon>Dikarya</taxon>
        <taxon>Ascomycota</taxon>
        <taxon>Pezizomycotina</taxon>
        <taxon>Sordariomycetes</taxon>
        <taxon>Hypocreomycetidae</taxon>
        <taxon>Hypocreales</taxon>
        <taxon>Nectriaceae</taxon>
        <taxon>Fusarium</taxon>
        <taxon>Fusarium oxysporum species complex</taxon>
    </lineage>
</organism>
<reference evidence="1" key="1">
    <citation type="submission" date="2011-10" db="EMBL/GenBank/DDBJ databases">
        <title>The Genome Sequence of Fusarium oxysporum HDV247.</title>
        <authorList>
            <consortium name="The Broad Institute Genome Sequencing Platform"/>
            <person name="Ma L.-J."/>
            <person name="Gale L.R."/>
            <person name="Schwartz D.C."/>
            <person name="Zhou S."/>
            <person name="Corby-Kistler H."/>
            <person name="Young S.K."/>
            <person name="Zeng Q."/>
            <person name="Gargeya S."/>
            <person name="Fitzgerald M."/>
            <person name="Haas B."/>
            <person name="Abouelleil A."/>
            <person name="Alvarado L."/>
            <person name="Arachchi H.M."/>
            <person name="Berlin A."/>
            <person name="Brown A."/>
            <person name="Chapman S.B."/>
            <person name="Chen Z."/>
            <person name="Dunbar C."/>
            <person name="Freedman E."/>
            <person name="Gearin G."/>
            <person name="Goldberg J."/>
            <person name="Griggs A."/>
            <person name="Gujja S."/>
            <person name="Heiman D."/>
            <person name="Howarth C."/>
            <person name="Larson L."/>
            <person name="Lui A."/>
            <person name="MacDonald P.J.P."/>
            <person name="Montmayeur A."/>
            <person name="Murphy C."/>
            <person name="Neiman D."/>
            <person name="Pearson M."/>
            <person name="Priest M."/>
            <person name="Roberts A."/>
            <person name="Saif S."/>
            <person name="Shea T."/>
            <person name="Shenoy N."/>
            <person name="Sisk P."/>
            <person name="Stolte C."/>
            <person name="Sykes S."/>
            <person name="Wortman J."/>
            <person name="Nusbaum C."/>
            <person name="Birren B."/>
        </authorList>
    </citation>
    <scope>NUCLEOTIDE SEQUENCE [LARGE SCALE GENOMIC DNA]</scope>
    <source>
        <strain evidence="1">HDV247</strain>
    </source>
</reference>
<dbReference type="EMBL" id="JH650971">
    <property type="protein sequence ID" value="EXA45395.1"/>
    <property type="molecule type" value="Genomic_DNA"/>
</dbReference>